<dbReference type="SMART" id="SM00176">
    <property type="entry name" value="RAN"/>
    <property type="match status" value="1"/>
</dbReference>
<gene>
    <name evidence="6" type="ORF">B4U79_06018</name>
</gene>
<keyword evidence="1" id="KW-0547">Nucleotide-binding</keyword>
<dbReference type="GO" id="GO:0061630">
    <property type="term" value="F:ubiquitin protein ligase activity"/>
    <property type="evidence" value="ECO:0007669"/>
    <property type="project" value="InterPro"/>
</dbReference>
<comment type="caution">
    <text evidence="6">The sequence shown here is derived from an EMBL/GenBank/DDBJ whole genome shotgun (WGS) entry which is preliminary data.</text>
</comment>
<dbReference type="GO" id="GO:0003006">
    <property type="term" value="P:developmental process involved in reproduction"/>
    <property type="evidence" value="ECO:0007669"/>
    <property type="project" value="UniProtKB-ARBA"/>
</dbReference>
<dbReference type="Gene3D" id="3.30.40.10">
    <property type="entry name" value="Zinc/RING finger domain, C3HC4 (zinc finger)"/>
    <property type="match status" value="1"/>
</dbReference>
<dbReference type="EMBL" id="NCKU01001041">
    <property type="protein sequence ID" value="RWS13265.1"/>
    <property type="molecule type" value="Genomic_DNA"/>
</dbReference>
<dbReference type="NCBIfam" id="TIGR00231">
    <property type="entry name" value="small_GTP"/>
    <property type="match status" value="1"/>
</dbReference>
<dbReference type="InterPro" id="IPR005225">
    <property type="entry name" value="Small_GTP-bd"/>
</dbReference>
<dbReference type="InterPro" id="IPR032043">
    <property type="entry name" value="Msl2_Znf-RING"/>
</dbReference>
<proteinExistence type="inferred from homology"/>
<dbReference type="InterPro" id="IPR013083">
    <property type="entry name" value="Znf_RING/FYVE/PHD"/>
</dbReference>
<dbReference type="InterPro" id="IPR003578">
    <property type="entry name" value="Small_GTPase_Rho"/>
</dbReference>
<dbReference type="InterPro" id="IPR032049">
    <property type="entry name" value="Msl2-CXC"/>
</dbReference>
<dbReference type="GO" id="GO:0005525">
    <property type="term" value="F:GTP binding"/>
    <property type="evidence" value="ECO:0007669"/>
    <property type="project" value="UniProtKB-KW"/>
</dbReference>
<dbReference type="GO" id="GO:0001667">
    <property type="term" value="P:ameboidal-type cell migration"/>
    <property type="evidence" value="ECO:0007669"/>
    <property type="project" value="UniProtKB-ARBA"/>
</dbReference>
<dbReference type="Pfam" id="PF16685">
    <property type="entry name" value="zf-RING_10"/>
    <property type="match status" value="1"/>
</dbReference>
<dbReference type="FunFam" id="3.40.50.300:FF:000118">
    <property type="entry name" value="Rho-related GTP-binding protein RhoG"/>
    <property type="match status" value="1"/>
</dbReference>
<dbReference type="STRING" id="1965070.A0A3S3PIQ6"/>
<dbReference type="Pfam" id="PF16682">
    <property type="entry name" value="MSL2-CXC"/>
    <property type="match status" value="1"/>
</dbReference>
<dbReference type="SMART" id="SM00175">
    <property type="entry name" value="RAB"/>
    <property type="match status" value="1"/>
</dbReference>
<reference evidence="6 7" key="1">
    <citation type="journal article" date="2018" name="Gigascience">
        <title>Genomes of trombidid mites reveal novel predicted allergens and laterally-transferred genes associated with secondary metabolism.</title>
        <authorList>
            <person name="Dong X."/>
            <person name="Chaisiri K."/>
            <person name="Xia D."/>
            <person name="Armstrong S.D."/>
            <person name="Fang Y."/>
            <person name="Donnelly M.J."/>
            <person name="Kadowaki T."/>
            <person name="McGarry J.W."/>
            <person name="Darby A.C."/>
            <person name="Makepeace B.L."/>
        </authorList>
    </citation>
    <scope>NUCLEOTIDE SEQUENCE [LARGE SCALE GENOMIC DNA]</scope>
    <source>
        <strain evidence="6">UoL-WK</strain>
    </source>
</reference>
<sequence length="489" mass="54623">MQTEKQESIKCVIVGDGTVGKTSLLIAYTTDSFPTEYVPTVFDNYSASVMYKGEKINLGLWDTAGQEDYDRLRPLSYPQTDIFLICFSVASPSSFDNVTIKWVPEIRHHCPDTPLILVGTKIDLRDERCVCIHKRKEFVTREKGLKLAKKIKALKYFECSALTQKGVKQIFEELVFLVKSERDKNERKSSNNVDNSNSCQHHVCKECIGGKMRLKPSCSWCKDHSKFIENIQLRILLQCYRKMCRFMLTQKAIQKMSNIKIGGVNELNDETTPSLTLHQLIEEGSNYADNYSFSDPVHVKSSQKNGFNSAANHLQQTLTTHVQTHSVTPVVTTAVAAVAAAATSASATRITNVQNINANSTNSSNVSKSSIAQITNTSTVTIPQQQQRIKQRRGCRCGLATANPGKLTCCGQRCPCYVEGKACRECKCRGCRNPNKIKEQQQQMAMMMMLPRTTTTSTSTTTATIEKDESEEQLQQDSNPTASYILISS</sequence>
<dbReference type="GO" id="GO:0035099">
    <property type="term" value="P:hemocyte migration"/>
    <property type="evidence" value="ECO:0007669"/>
    <property type="project" value="UniProtKB-ARBA"/>
</dbReference>
<organism evidence="6 7">
    <name type="scientific">Dinothrombium tinctorium</name>
    <dbReference type="NCBI Taxonomy" id="1965070"/>
    <lineage>
        <taxon>Eukaryota</taxon>
        <taxon>Metazoa</taxon>
        <taxon>Ecdysozoa</taxon>
        <taxon>Arthropoda</taxon>
        <taxon>Chelicerata</taxon>
        <taxon>Arachnida</taxon>
        <taxon>Acari</taxon>
        <taxon>Acariformes</taxon>
        <taxon>Trombidiformes</taxon>
        <taxon>Prostigmata</taxon>
        <taxon>Anystina</taxon>
        <taxon>Parasitengona</taxon>
        <taxon>Trombidioidea</taxon>
        <taxon>Trombidiidae</taxon>
        <taxon>Dinothrombium</taxon>
    </lineage>
</organism>
<feature type="region of interest" description="Disordered" evidence="4">
    <location>
        <begin position="454"/>
        <end position="489"/>
    </location>
</feature>
<dbReference type="Gene3D" id="3.40.50.300">
    <property type="entry name" value="P-loop containing nucleotide triphosphate hydrolases"/>
    <property type="match status" value="1"/>
</dbReference>
<evidence type="ECO:0000259" key="5">
    <source>
        <dbReference type="PROSITE" id="PS52051"/>
    </source>
</evidence>
<dbReference type="PROSITE" id="PS51419">
    <property type="entry name" value="RAB"/>
    <property type="match status" value="1"/>
</dbReference>
<evidence type="ECO:0000256" key="4">
    <source>
        <dbReference type="SAM" id="MobiDB-lite"/>
    </source>
</evidence>
<comment type="similarity">
    <text evidence="3">Belongs to the MSL2 family.</text>
</comment>
<evidence type="ECO:0000256" key="3">
    <source>
        <dbReference type="PROSITE-ProRule" id="PRU01396"/>
    </source>
</evidence>
<dbReference type="GO" id="GO:0035006">
    <property type="term" value="P:melanization defense response"/>
    <property type="evidence" value="ECO:0007669"/>
    <property type="project" value="UniProtKB-ARBA"/>
</dbReference>
<evidence type="ECO:0000313" key="7">
    <source>
        <dbReference type="Proteomes" id="UP000285301"/>
    </source>
</evidence>
<dbReference type="GO" id="GO:0003924">
    <property type="term" value="F:GTPase activity"/>
    <property type="evidence" value="ECO:0007669"/>
    <property type="project" value="InterPro"/>
</dbReference>
<dbReference type="CDD" id="cd00157">
    <property type="entry name" value="Rho"/>
    <property type="match status" value="1"/>
</dbReference>
<name>A0A3S3PIQ6_9ACAR</name>
<keyword evidence="3" id="KW-0539">Nucleus</keyword>
<dbReference type="SMART" id="SM00174">
    <property type="entry name" value="RHO"/>
    <property type="match status" value="1"/>
</dbReference>
<dbReference type="PANTHER" id="PTHR24072">
    <property type="entry name" value="RHO FAMILY GTPASE"/>
    <property type="match status" value="1"/>
</dbReference>
<feature type="compositionally biased region" description="Polar residues" evidence="4">
    <location>
        <begin position="475"/>
        <end position="489"/>
    </location>
</feature>
<evidence type="ECO:0000256" key="1">
    <source>
        <dbReference type="ARBA" id="ARBA00022741"/>
    </source>
</evidence>
<dbReference type="PROSITE" id="PS51421">
    <property type="entry name" value="RAS"/>
    <property type="match status" value="1"/>
</dbReference>
<dbReference type="PROSITE" id="PS51420">
    <property type="entry name" value="RHO"/>
    <property type="match status" value="1"/>
</dbReference>
<dbReference type="CDD" id="cd13122">
    <property type="entry name" value="MSL2_CXC"/>
    <property type="match status" value="1"/>
</dbReference>
<dbReference type="InterPro" id="IPR001806">
    <property type="entry name" value="Small_GTPase"/>
</dbReference>
<dbReference type="Pfam" id="PF00071">
    <property type="entry name" value="Ras"/>
    <property type="match status" value="1"/>
</dbReference>
<dbReference type="GO" id="GO:0022412">
    <property type="term" value="P:cellular process involved in reproduction in multicellular organism"/>
    <property type="evidence" value="ECO:0007669"/>
    <property type="project" value="UniProtKB-ARBA"/>
</dbReference>
<dbReference type="InterPro" id="IPR027417">
    <property type="entry name" value="P-loop_NTPase"/>
</dbReference>
<dbReference type="SMART" id="SM00173">
    <property type="entry name" value="RAS"/>
    <property type="match status" value="1"/>
</dbReference>
<dbReference type="PROSITE" id="PS52051">
    <property type="entry name" value="CXC_MSL2"/>
    <property type="match status" value="1"/>
</dbReference>
<dbReference type="AlphaFoldDB" id="A0A3S3PIQ6"/>
<feature type="compositionally biased region" description="Low complexity" evidence="4">
    <location>
        <begin position="454"/>
        <end position="464"/>
    </location>
</feature>
<keyword evidence="3" id="KW-0158">Chromosome</keyword>
<evidence type="ECO:0000313" key="6">
    <source>
        <dbReference type="EMBL" id="RWS13265.1"/>
    </source>
</evidence>
<feature type="domain" description="CXC MSL2-type" evidence="5">
    <location>
        <begin position="390"/>
        <end position="441"/>
    </location>
</feature>
<protein>
    <recommendedName>
        <fullName evidence="5">CXC MSL2-type domain-containing protein</fullName>
    </recommendedName>
</protein>
<accession>A0A3S3PIQ6</accession>
<dbReference type="InterPro" id="IPR033467">
    <property type="entry name" value="Tesmin/TSO1-like_CXC"/>
</dbReference>
<dbReference type="PRINTS" id="PR00449">
    <property type="entry name" value="RASTRNSFRMNG"/>
</dbReference>
<keyword evidence="2" id="KW-0342">GTP-binding</keyword>
<dbReference type="SUPFAM" id="SSF52540">
    <property type="entry name" value="P-loop containing nucleoside triphosphate hydrolases"/>
    <property type="match status" value="1"/>
</dbReference>
<dbReference type="GO" id="GO:0007264">
    <property type="term" value="P:small GTPase-mediated signal transduction"/>
    <property type="evidence" value="ECO:0007669"/>
    <property type="project" value="InterPro"/>
</dbReference>
<evidence type="ECO:0000256" key="2">
    <source>
        <dbReference type="ARBA" id="ARBA00023134"/>
    </source>
</evidence>
<dbReference type="SMART" id="SM01114">
    <property type="entry name" value="CXC"/>
    <property type="match status" value="1"/>
</dbReference>
<dbReference type="Proteomes" id="UP000285301">
    <property type="component" value="Unassembled WGS sequence"/>
</dbReference>
<dbReference type="OrthoDB" id="8830751at2759"/>
<keyword evidence="7" id="KW-1185">Reference proteome</keyword>
<dbReference type="GO" id="GO:0072487">
    <property type="term" value="C:MSL complex"/>
    <property type="evidence" value="ECO:0007669"/>
    <property type="project" value="UniProtKB-UniRule"/>
</dbReference>